<evidence type="ECO:0000256" key="4">
    <source>
        <dbReference type="ARBA" id="ARBA00023098"/>
    </source>
</evidence>
<dbReference type="GO" id="GO:0008202">
    <property type="term" value="P:steroid metabolic process"/>
    <property type="evidence" value="ECO:0007669"/>
    <property type="project" value="UniProtKB-KW"/>
</dbReference>
<dbReference type="Proteomes" id="UP000574769">
    <property type="component" value="Unassembled WGS sequence"/>
</dbReference>
<proteinExistence type="inferred from homology"/>
<evidence type="ECO:0000256" key="2">
    <source>
        <dbReference type="ARBA" id="ARBA00023002"/>
    </source>
</evidence>
<keyword evidence="4" id="KW-0443">Lipid metabolism</keyword>
<evidence type="ECO:0000259" key="6">
    <source>
        <dbReference type="SMART" id="SM00822"/>
    </source>
</evidence>
<dbReference type="GO" id="GO:0016491">
    <property type="term" value="F:oxidoreductase activity"/>
    <property type="evidence" value="ECO:0007669"/>
    <property type="project" value="UniProtKB-KW"/>
</dbReference>
<comment type="caution">
    <text evidence="7">The sequence shown here is derived from an EMBL/GenBank/DDBJ whole genome shotgun (WGS) entry which is preliminary data.</text>
</comment>
<dbReference type="PANTHER" id="PTHR43180:SF28">
    <property type="entry name" value="NAD(P)-BINDING ROSSMANN-FOLD SUPERFAMILY PROTEIN"/>
    <property type="match status" value="1"/>
</dbReference>
<dbReference type="InterPro" id="IPR006311">
    <property type="entry name" value="TAT_signal"/>
</dbReference>
<evidence type="ECO:0000256" key="5">
    <source>
        <dbReference type="ARBA" id="ARBA00023221"/>
    </source>
</evidence>
<gene>
    <name evidence="7" type="ORF">GGQ96_000410</name>
</gene>
<dbReference type="SMART" id="SM00822">
    <property type="entry name" value="PKS_KR"/>
    <property type="match status" value="1"/>
</dbReference>
<reference evidence="7 8" key="1">
    <citation type="submission" date="2020-08" db="EMBL/GenBank/DDBJ databases">
        <title>Genomic Encyclopedia of Type Strains, Phase IV (KMG-IV): sequencing the most valuable type-strain genomes for metagenomic binning, comparative biology and taxonomic classification.</title>
        <authorList>
            <person name="Goeker M."/>
        </authorList>
    </citation>
    <scope>NUCLEOTIDE SEQUENCE [LARGE SCALE GENOMIC DNA]</scope>
    <source>
        <strain evidence="7 8">DSM 15867</strain>
    </source>
</reference>
<accession>A0A7W7AHD4</accession>
<dbReference type="PANTHER" id="PTHR43180">
    <property type="entry name" value="3-OXOACYL-(ACYL-CARRIER-PROTEIN) REDUCTASE (AFU_ORTHOLOGUE AFUA_6G11210)"/>
    <property type="match status" value="1"/>
</dbReference>
<keyword evidence="5" id="KW-0753">Steroid metabolism</keyword>
<dbReference type="InterPro" id="IPR057326">
    <property type="entry name" value="KR_dom"/>
</dbReference>
<dbReference type="PRINTS" id="PR00081">
    <property type="entry name" value="GDHRDH"/>
</dbReference>
<evidence type="ECO:0000313" key="7">
    <source>
        <dbReference type="EMBL" id="MBB4616304.1"/>
    </source>
</evidence>
<keyword evidence="2" id="KW-0560">Oxidoreductase</keyword>
<dbReference type="CDD" id="cd05233">
    <property type="entry name" value="SDR_c"/>
    <property type="match status" value="1"/>
</dbReference>
<evidence type="ECO:0000256" key="3">
    <source>
        <dbReference type="ARBA" id="ARBA00023027"/>
    </source>
</evidence>
<keyword evidence="8" id="KW-1185">Reference proteome</keyword>
<feature type="domain" description="Ketoreductase" evidence="6">
    <location>
        <begin position="9"/>
        <end position="194"/>
    </location>
</feature>
<dbReference type="Pfam" id="PF13561">
    <property type="entry name" value="adh_short_C2"/>
    <property type="match status" value="1"/>
</dbReference>
<evidence type="ECO:0000256" key="1">
    <source>
        <dbReference type="ARBA" id="ARBA00006484"/>
    </source>
</evidence>
<comment type="similarity">
    <text evidence="1">Belongs to the short-chain dehydrogenases/reductases (SDR) family.</text>
</comment>
<sequence length="267" mass="26784">MDNHHLNGRRALITGGASGIGAATAEALARAGADVAIADIDAIAGQATAAALRAHGVATTFVPLDVADEADWERAVATVIETLGGLDVLVNNAGIERSSLLIDQPIEDLRRMFDVNVIGTTLGIKHAFRVMKPGGPAGQGGAIVNIASVAATIVFPGIAGYSATKSAVDRITRIAAAEAGKLGYGVRVNCVCPGLVPTAMGMKLAVDCAAMGLFPSPEEAVAGVVQLTPSGRLGAVADIAEAILFLCGDGARFVNGTSLSVDGGMGS</sequence>
<organism evidence="7 8">
    <name type="scientific">Sphingomonas abaci</name>
    <dbReference type="NCBI Taxonomy" id="237611"/>
    <lineage>
        <taxon>Bacteria</taxon>
        <taxon>Pseudomonadati</taxon>
        <taxon>Pseudomonadota</taxon>
        <taxon>Alphaproteobacteria</taxon>
        <taxon>Sphingomonadales</taxon>
        <taxon>Sphingomonadaceae</taxon>
        <taxon>Sphingomonas</taxon>
    </lineage>
</organism>
<dbReference type="Gene3D" id="3.40.50.720">
    <property type="entry name" value="NAD(P)-binding Rossmann-like Domain"/>
    <property type="match status" value="1"/>
</dbReference>
<evidence type="ECO:0000313" key="8">
    <source>
        <dbReference type="Proteomes" id="UP000574769"/>
    </source>
</evidence>
<dbReference type="InterPro" id="IPR002347">
    <property type="entry name" value="SDR_fam"/>
</dbReference>
<dbReference type="SUPFAM" id="SSF51735">
    <property type="entry name" value="NAD(P)-binding Rossmann-fold domains"/>
    <property type="match status" value="1"/>
</dbReference>
<name>A0A7W7AHD4_9SPHN</name>
<dbReference type="PRINTS" id="PR00080">
    <property type="entry name" value="SDRFAMILY"/>
</dbReference>
<dbReference type="InterPro" id="IPR036291">
    <property type="entry name" value="NAD(P)-bd_dom_sf"/>
</dbReference>
<dbReference type="PROSITE" id="PS00061">
    <property type="entry name" value="ADH_SHORT"/>
    <property type="match status" value="1"/>
</dbReference>
<protein>
    <submittedName>
        <fullName evidence="7">NAD(P)-dependent dehydrogenase (Short-subunit alcohol dehydrogenase family)</fullName>
    </submittedName>
</protein>
<dbReference type="EMBL" id="JACHNY010000001">
    <property type="protein sequence ID" value="MBB4616304.1"/>
    <property type="molecule type" value="Genomic_DNA"/>
</dbReference>
<dbReference type="PROSITE" id="PS51318">
    <property type="entry name" value="TAT"/>
    <property type="match status" value="1"/>
</dbReference>
<dbReference type="RefSeq" id="WP_184111036.1">
    <property type="nucleotide sequence ID" value="NZ_JACHNY010000001.1"/>
</dbReference>
<dbReference type="InterPro" id="IPR020904">
    <property type="entry name" value="Sc_DH/Rdtase_CS"/>
</dbReference>
<dbReference type="FunFam" id="3.40.50.720:FF:000084">
    <property type="entry name" value="Short-chain dehydrogenase reductase"/>
    <property type="match status" value="1"/>
</dbReference>
<dbReference type="AlphaFoldDB" id="A0A7W7AHD4"/>
<keyword evidence="3" id="KW-0520">NAD</keyword>